<dbReference type="Proteomes" id="UP000298663">
    <property type="component" value="Unassembled WGS sequence"/>
</dbReference>
<evidence type="ECO:0000256" key="1">
    <source>
        <dbReference type="SAM" id="Phobius"/>
    </source>
</evidence>
<keyword evidence="1" id="KW-0472">Membrane</keyword>
<reference evidence="2 3" key="1">
    <citation type="journal article" date="2015" name="Genome Biol.">
        <title>Comparative genomics of Steinernema reveals deeply conserved gene regulatory networks.</title>
        <authorList>
            <person name="Dillman A.R."/>
            <person name="Macchietto M."/>
            <person name="Porter C.F."/>
            <person name="Rogers A."/>
            <person name="Williams B."/>
            <person name="Antoshechkin I."/>
            <person name="Lee M.M."/>
            <person name="Goodwin Z."/>
            <person name="Lu X."/>
            <person name="Lewis E.E."/>
            <person name="Goodrich-Blair H."/>
            <person name="Stock S.P."/>
            <person name="Adams B.J."/>
            <person name="Sternberg P.W."/>
            <person name="Mortazavi A."/>
        </authorList>
    </citation>
    <scope>NUCLEOTIDE SEQUENCE [LARGE SCALE GENOMIC DNA]</scope>
    <source>
        <strain evidence="2 3">ALL</strain>
    </source>
</reference>
<evidence type="ECO:0008006" key="4">
    <source>
        <dbReference type="Google" id="ProtNLM"/>
    </source>
</evidence>
<sequence>MTQNCLSLSEVWFLMKPDYPTMLHSKSQQLYNPNHQCCCGCMNVRVGTVIVAFLFTLGGICETISNINAALNGSFLAIILMILSLAIVVCGIMAINGANSNKPQQLVPMMVGLIIKSLVLGLMAFGTLILQFDPQSVFPNQHDMSEGMARLAIFAATCILWLMVILCLWYLSTVYNCYKMLMSYDPPLREPTEKGPYVV</sequence>
<keyword evidence="3" id="KW-1185">Reference proteome</keyword>
<feature type="transmembrane region" description="Helical" evidence="1">
    <location>
        <begin position="107"/>
        <end position="130"/>
    </location>
</feature>
<organism evidence="2 3">
    <name type="scientific">Steinernema carpocapsae</name>
    <name type="common">Entomopathogenic nematode</name>
    <dbReference type="NCBI Taxonomy" id="34508"/>
    <lineage>
        <taxon>Eukaryota</taxon>
        <taxon>Metazoa</taxon>
        <taxon>Ecdysozoa</taxon>
        <taxon>Nematoda</taxon>
        <taxon>Chromadorea</taxon>
        <taxon>Rhabditida</taxon>
        <taxon>Tylenchina</taxon>
        <taxon>Panagrolaimomorpha</taxon>
        <taxon>Strongyloidoidea</taxon>
        <taxon>Steinernematidae</taxon>
        <taxon>Steinernema</taxon>
    </lineage>
</organism>
<name>A0A4U5M5I5_STECR</name>
<feature type="transmembrane region" description="Helical" evidence="1">
    <location>
        <begin position="73"/>
        <end position="95"/>
    </location>
</feature>
<keyword evidence="1" id="KW-0812">Transmembrane</keyword>
<comment type="caution">
    <text evidence="2">The sequence shown here is derived from an EMBL/GenBank/DDBJ whole genome shotgun (WGS) entry which is preliminary data.</text>
</comment>
<dbReference type="PANTHER" id="PTHR34851">
    <property type="entry name" value="PROTEIN CBG05235-RELATED"/>
    <property type="match status" value="1"/>
</dbReference>
<evidence type="ECO:0000313" key="3">
    <source>
        <dbReference type="Proteomes" id="UP000298663"/>
    </source>
</evidence>
<feature type="transmembrane region" description="Helical" evidence="1">
    <location>
        <begin position="42"/>
        <end position="61"/>
    </location>
</feature>
<dbReference type="PANTHER" id="PTHR34851:SF5">
    <property type="entry name" value="MARVEL DOMAIN-CONTAINING PROTEIN"/>
    <property type="match status" value="1"/>
</dbReference>
<dbReference type="AlphaFoldDB" id="A0A4U5M5I5"/>
<protein>
    <recommendedName>
        <fullName evidence="4">MARVEL domain-containing protein</fullName>
    </recommendedName>
</protein>
<keyword evidence="1" id="KW-1133">Transmembrane helix</keyword>
<accession>A0A4U5M5I5</accession>
<feature type="transmembrane region" description="Helical" evidence="1">
    <location>
        <begin position="151"/>
        <end position="172"/>
    </location>
</feature>
<gene>
    <name evidence="2" type="ORF">L596_024704</name>
</gene>
<dbReference type="EMBL" id="AZBU02000009">
    <property type="protein sequence ID" value="TKR64118.1"/>
    <property type="molecule type" value="Genomic_DNA"/>
</dbReference>
<proteinExistence type="predicted"/>
<reference evidence="2 3" key="2">
    <citation type="journal article" date="2019" name="G3 (Bethesda)">
        <title>Hybrid Assembly of the Genome of the Entomopathogenic Nematode Steinernema carpocapsae Identifies the X-Chromosome.</title>
        <authorList>
            <person name="Serra L."/>
            <person name="Macchietto M."/>
            <person name="Macias-Munoz A."/>
            <person name="McGill C.J."/>
            <person name="Rodriguez I.M."/>
            <person name="Rodriguez B."/>
            <person name="Murad R."/>
            <person name="Mortazavi A."/>
        </authorList>
    </citation>
    <scope>NUCLEOTIDE SEQUENCE [LARGE SCALE GENOMIC DNA]</scope>
    <source>
        <strain evidence="2 3">ALL</strain>
    </source>
</reference>
<evidence type="ECO:0000313" key="2">
    <source>
        <dbReference type="EMBL" id="TKR64118.1"/>
    </source>
</evidence>